<gene>
    <name evidence="2" type="ORF">D1825_13765</name>
</gene>
<reference evidence="2 3" key="1">
    <citation type="submission" date="2018-08" db="EMBL/GenBank/DDBJ databases">
        <title>Cellulomonas rhizosphaerae sp. nov., a novel actinomycete isolated from soil.</title>
        <authorList>
            <person name="Tian Y."/>
        </authorList>
    </citation>
    <scope>NUCLEOTIDE SEQUENCE [LARGE SCALE GENOMIC DNA]</scope>
    <source>
        <strain evidence="2 3">NEAU-TCZ24</strain>
    </source>
</reference>
<dbReference type="RefSeq" id="WP_118767978.1">
    <property type="nucleotide sequence ID" value="NZ_QWKP01000212.1"/>
</dbReference>
<evidence type="ECO:0000313" key="3">
    <source>
        <dbReference type="Proteomes" id="UP000283374"/>
    </source>
</evidence>
<dbReference type="EMBL" id="QWKP01000212">
    <property type="protein sequence ID" value="RHA38615.1"/>
    <property type="molecule type" value="Genomic_DNA"/>
</dbReference>
<evidence type="ECO:0000256" key="1">
    <source>
        <dbReference type="SAM" id="Phobius"/>
    </source>
</evidence>
<keyword evidence="3" id="KW-1185">Reference proteome</keyword>
<sequence length="30" mass="3277">MTGFDWAGLVIAGALLVYLVAQLLRSDKVR</sequence>
<dbReference type="AlphaFoldDB" id="A0A413RJ84"/>
<dbReference type="Proteomes" id="UP000283374">
    <property type="component" value="Unassembled WGS sequence"/>
</dbReference>
<keyword evidence="1" id="KW-1133">Transmembrane helix</keyword>
<keyword evidence="1" id="KW-0472">Membrane</keyword>
<evidence type="ECO:0000313" key="2">
    <source>
        <dbReference type="EMBL" id="RHA38615.1"/>
    </source>
</evidence>
<proteinExistence type="predicted"/>
<organism evidence="2 3">
    <name type="scientific">Cellulomonas rhizosphaerae</name>
    <dbReference type="NCBI Taxonomy" id="2293719"/>
    <lineage>
        <taxon>Bacteria</taxon>
        <taxon>Bacillati</taxon>
        <taxon>Actinomycetota</taxon>
        <taxon>Actinomycetes</taxon>
        <taxon>Micrococcales</taxon>
        <taxon>Cellulomonadaceae</taxon>
        <taxon>Cellulomonas</taxon>
    </lineage>
</organism>
<accession>A0A413RJ84</accession>
<name>A0A413RJ84_9CELL</name>
<protein>
    <submittedName>
        <fullName evidence="2">Potassium-transporting ATPase subunit F</fullName>
    </submittedName>
</protein>
<feature type="transmembrane region" description="Helical" evidence="1">
    <location>
        <begin position="6"/>
        <end position="24"/>
    </location>
</feature>
<keyword evidence="1" id="KW-0812">Transmembrane</keyword>
<comment type="caution">
    <text evidence="2">The sequence shown here is derived from an EMBL/GenBank/DDBJ whole genome shotgun (WGS) entry which is preliminary data.</text>
</comment>
<dbReference type="OrthoDB" id="9932731at2"/>